<dbReference type="EMBL" id="VYZN01000054">
    <property type="protein sequence ID" value="KAE9527069.1"/>
    <property type="molecule type" value="Genomic_DNA"/>
</dbReference>
<dbReference type="AlphaFoldDB" id="A0A6G0T979"/>
<dbReference type="Proteomes" id="UP000475862">
    <property type="component" value="Unassembled WGS sequence"/>
</dbReference>
<gene>
    <name evidence="1" type="ORF">AGLY_013717</name>
</gene>
<evidence type="ECO:0000313" key="2">
    <source>
        <dbReference type="Proteomes" id="UP000475862"/>
    </source>
</evidence>
<name>A0A6G0T979_APHGL</name>
<evidence type="ECO:0000313" key="1">
    <source>
        <dbReference type="EMBL" id="KAE9527069.1"/>
    </source>
</evidence>
<sequence length="256" mass="30351">MRRIANAYLFPGAGTLIRPKWKTTIICNTSAENIRVIMSICELAKIDKPNLYKTEYEDRVAQFQILIDRDKINKINNKPNGGQLGNALLYRVNHYNACVKFETNERYHFIRKTILNEDDLNWFCVKIPIFCHFFVVFPDCFENVWTFLTFGLYYAPKIFTLSSETTPELWCTQTRSHIIVKSIHSSLRSEFKTMSSKNQFNFDNFNIRMNINKNNIVWLILIKDRERLKFKNEPTILRLMAYVENFFSHSLMNSKK</sequence>
<proteinExistence type="predicted"/>
<comment type="caution">
    <text evidence="1">The sequence shown here is derived from an EMBL/GenBank/DDBJ whole genome shotgun (WGS) entry which is preliminary data.</text>
</comment>
<reference evidence="1 2" key="1">
    <citation type="submission" date="2019-08" db="EMBL/GenBank/DDBJ databases">
        <title>The genome of the soybean aphid Biotype 1, its phylome, world population structure and adaptation to the North American continent.</title>
        <authorList>
            <person name="Giordano R."/>
            <person name="Donthu R.K."/>
            <person name="Hernandez A.G."/>
            <person name="Wright C.L."/>
            <person name="Zimin A.V."/>
        </authorList>
    </citation>
    <scope>NUCLEOTIDE SEQUENCE [LARGE SCALE GENOMIC DNA]</scope>
    <source>
        <tissue evidence="1">Whole aphids</tissue>
    </source>
</reference>
<keyword evidence="2" id="KW-1185">Reference proteome</keyword>
<accession>A0A6G0T979</accession>
<protein>
    <submittedName>
        <fullName evidence="1">Uncharacterized protein</fullName>
    </submittedName>
</protein>
<organism evidence="1 2">
    <name type="scientific">Aphis glycines</name>
    <name type="common">Soybean aphid</name>
    <dbReference type="NCBI Taxonomy" id="307491"/>
    <lineage>
        <taxon>Eukaryota</taxon>
        <taxon>Metazoa</taxon>
        <taxon>Ecdysozoa</taxon>
        <taxon>Arthropoda</taxon>
        <taxon>Hexapoda</taxon>
        <taxon>Insecta</taxon>
        <taxon>Pterygota</taxon>
        <taxon>Neoptera</taxon>
        <taxon>Paraneoptera</taxon>
        <taxon>Hemiptera</taxon>
        <taxon>Sternorrhyncha</taxon>
        <taxon>Aphidomorpha</taxon>
        <taxon>Aphidoidea</taxon>
        <taxon>Aphididae</taxon>
        <taxon>Aphidini</taxon>
        <taxon>Aphis</taxon>
        <taxon>Aphis</taxon>
    </lineage>
</organism>